<evidence type="ECO:0000313" key="2">
    <source>
        <dbReference type="Proteomes" id="UP001054837"/>
    </source>
</evidence>
<dbReference type="Proteomes" id="UP001054837">
    <property type="component" value="Unassembled WGS sequence"/>
</dbReference>
<keyword evidence="2" id="KW-1185">Reference proteome</keyword>
<comment type="caution">
    <text evidence="1">The sequence shown here is derived from an EMBL/GenBank/DDBJ whole genome shotgun (WGS) entry which is preliminary data.</text>
</comment>
<proteinExistence type="predicted"/>
<gene>
    <name evidence="1" type="ORF">CDAR_95291</name>
</gene>
<protein>
    <submittedName>
        <fullName evidence="1">Uncharacterized protein</fullName>
    </submittedName>
</protein>
<name>A0AAV4PLL7_9ARAC</name>
<sequence length="108" mass="12024">MFRVRWCSGRPAAEIPGGDSLVRVGGPFKVSVPSGRDLQIRSAAERGRERSDRRSLALHEKSAAKWVGGARPPDLTSSTPDFLDRGLLRISVPPFCFIPFRNFLKKLF</sequence>
<dbReference type="AlphaFoldDB" id="A0AAV4PLL7"/>
<reference evidence="1 2" key="1">
    <citation type="submission" date="2021-06" db="EMBL/GenBank/DDBJ databases">
        <title>Caerostris darwini draft genome.</title>
        <authorList>
            <person name="Kono N."/>
            <person name="Arakawa K."/>
        </authorList>
    </citation>
    <scope>NUCLEOTIDE SEQUENCE [LARGE SCALE GENOMIC DNA]</scope>
</reference>
<accession>A0AAV4PLL7</accession>
<evidence type="ECO:0000313" key="1">
    <source>
        <dbReference type="EMBL" id="GIX97068.1"/>
    </source>
</evidence>
<organism evidence="1 2">
    <name type="scientific">Caerostris darwini</name>
    <dbReference type="NCBI Taxonomy" id="1538125"/>
    <lineage>
        <taxon>Eukaryota</taxon>
        <taxon>Metazoa</taxon>
        <taxon>Ecdysozoa</taxon>
        <taxon>Arthropoda</taxon>
        <taxon>Chelicerata</taxon>
        <taxon>Arachnida</taxon>
        <taxon>Araneae</taxon>
        <taxon>Araneomorphae</taxon>
        <taxon>Entelegynae</taxon>
        <taxon>Araneoidea</taxon>
        <taxon>Araneidae</taxon>
        <taxon>Caerostris</taxon>
    </lineage>
</organism>
<dbReference type="EMBL" id="BPLQ01003002">
    <property type="protein sequence ID" value="GIX97068.1"/>
    <property type="molecule type" value="Genomic_DNA"/>
</dbReference>